<dbReference type="Pfam" id="PF00550">
    <property type="entry name" value="PP-binding"/>
    <property type="match status" value="1"/>
</dbReference>
<dbReference type="InterPro" id="IPR010071">
    <property type="entry name" value="AA_adenyl_dom"/>
</dbReference>
<protein>
    <submittedName>
        <fullName evidence="4">Amino acid adenylation domain-containing protein</fullName>
    </submittedName>
</protein>
<dbReference type="InterPro" id="IPR000873">
    <property type="entry name" value="AMP-dep_synth/lig_dom"/>
</dbReference>
<dbReference type="InterPro" id="IPR025110">
    <property type="entry name" value="AMP-bd_C"/>
</dbReference>
<dbReference type="NCBIfam" id="TIGR01733">
    <property type="entry name" value="AA-adenyl-dom"/>
    <property type="match status" value="1"/>
</dbReference>
<dbReference type="SMART" id="SM01294">
    <property type="entry name" value="PKS_PP_betabranch"/>
    <property type="match status" value="1"/>
</dbReference>
<dbReference type="Pfam" id="PF13193">
    <property type="entry name" value="AMP-binding_C"/>
    <property type="match status" value="1"/>
</dbReference>
<evidence type="ECO:0000313" key="4">
    <source>
        <dbReference type="EMBL" id="MDQ2106659.1"/>
    </source>
</evidence>
<dbReference type="InterPro" id="IPR009081">
    <property type="entry name" value="PP-bd_ACP"/>
</dbReference>
<dbReference type="Gene3D" id="3.30.559.30">
    <property type="entry name" value="Nonribosomal peptide synthetase, condensation domain"/>
    <property type="match status" value="1"/>
</dbReference>
<keyword evidence="1" id="KW-0596">Phosphopantetheine</keyword>
<dbReference type="Gene3D" id="1.10.1200.10">
    <property type="entry name" value="ACP-like"/>
    <property type="match status" value="1"/>
</dbReference>
<dbReference type="SUPFAM" id="SSF47336">
    <property type="entry name" value="ACP-like"/>
    <property type="match status" value="1"/>
</dbReference>
<keyword evidence="2" id="KW-0597">Phosphoprotein</keyword>
<gene>
    <name evidence="4" type="ORF">QSG27_28490</name>
</gene>
<dbReference type="Pfam" id="PF00501">
    <property type="entry name" value="AMP-binding"/>
    <property type="match status" value="1"/>
</dbReference>
<feature type="non-terminal residue" evidence="4">
    <location>
        <position position="849"/>
    </location>
</feature>
<dbReference type="SUPFAM" id="SSF56801">
    <property type="entry name" value="Acetyl-CoA synthetase-like"/>
    <property type="match status" value="1"/>
</dbReference>
<dbReference type="InterPro" id="IPR036736">
    <property type="entry name" value="ACP-like_sf"/>
</dbReference>
<dbReference type="PANTHER" id="PTHR45527">
    <property type="entry name" value="NONRIBOSOMAL PEPTIDE SYNTHETASE"/>
    <property type="match status" value="1"/>
</dbReference>
<evidence type="ECO:0000259" key="3">
    <source>
        <dbReference type="PROSITE" id="PS50075"/>
    </source>
</evidence>
<dbReference type="InterPro" id="IPR045851">
    <property type="entry name" value="AMP-bd_C_sf"/>
</dbReference>
<dbReference type="InterPro" id="IPR020806">
    <property type="entry name" value="PKS_PP-bd"/>
</dbReference>
<organism evidence="4 5">
    <name type="scientific">Azospirillum isscasi</name>
    <dbReference type="NCBI Taxonomy" id="3053926"/>
    <lineage>
        <taxon>Bacteria</taxon>
        <taxon>Pseudomonadati</taxon>
        <taxon>Pseudomonadota</taxon>
        <taxon>Alphaproteobacteria</taxon>
        <taxon>Rhodospirillales</taxon>
        <taxon>Azospirillaceae</taxon>
        <taxon>Azospirillum</taxon>
    </lineage>
</organism>
<dbReference type="InterPro" id="IPR001242">
    <property type="entry name" value="Condensation_dom"/>
</dbReference>
<dbReference type="Gene3D" id="3.40.50.12780">
    <property type="entry name" value="N-terminal domain of ligase-like"/>
    <property type="match status" value="1"/>
</dbReference>
<dbReference type="SMART" id="SM00823">
    <property type="entry name" value="PKS_PP"/>
    <property type="match status" value="1"/>
</dbReference>
<comment type="caution">
    <text evidence="4">The sequence shown here is derived from an EMBL/GenBank/DDBJ whole genome shotgun (WGS) entry which is preliminary data.</text>
</comment>
<feature type="non-terminal residue" evidence="4">
    <location>
        <position position="1"/>
    </location>
</feature>
<dbReference type="RefSeq" id="WP_306712168.1">
    <property type="nucleotide sequence ID" value="NZ_JAUJFI010000309.1"/>
</dbReference>
<feature type="domain" description="Carrier" evidence="3">
    <location>
        <begin position="524"/>
        <end position="599"/>
    </location>
</feature>
<dbReference type="Gene3D" id="3.30.559.10">
    <property type="entry name" value="Chloramphenicol acetyltransferase-like domain"/>
    <property type="match status" value="1"/>
</dbReference>
<dbReference type="InterPro" id="IPR020845">
    <property type="entry name" value="AMP-binding_CS"/>
</dbReference>
<dbReference type="PROSITE" id="PS50075">
    <property type="entry name" value="CARRIER"/>
    <property type="match status" value="1"/>
</dbReference>
<evidence type="ECO:0000256" key="1">
    <source>
        <dbReference type="ARBA" id="ARBA00022450"/>
    </source>
</evidence>
<dbReference type="InterPro" id="IPR023213">
    <property type="entry name" value="CAT-like_dom_sf"/>
</dbReference>
<reference evidence="4 5" key="1">
    <citation type="submission" date="2023-06" db="EMBL/GenBank/DDBJ databases">
        <title>Azospirillum isscasensis sp.nov, a bacterium isolated from rhizosphere soil of rice.</title>
        <authorList>
            <person name="Wang H."/>
        </authorList>
    </citation>
    <scope>NUCLEOTIDE SEQUENCE [LARGE SCALE GENOMIC DNA]</scope>
    <source>
        <strain evidence="4 5">C340-1</strain>
    </source>
</reference>
<dbReference type="EMBL" id="JAUJFI010000309">
    <property type="protein sequence ID" value="MDQ2106659.1"/>
    <property type="molecule type" value="Genomic_DNA"/>
</dbReference>
<keyword evidence="5" id="KW-1185">Reference proteome</keyword>
<accession>A0ABU0WVA6</accession>
<dbReference type="SUPFAM" id="SSF52777">
    <property type="entry name" value="CoA-dependent acyltransferases"/>
    <property type="match status" value="1"/>
</dbReference>
<evidence type="ECO:0000313" key="5">
    <source>
        <dbReference type="Proteomes" id="UP001227317"/>
    </source>
</evidence>
<dbReference type="Gene3D" id="3.30.300.30">
    <property type="match status" value="1"/>
</dbReference>
<dbReference type="InterPro" id="IPR042099">
    <property type="entry name" value="ANL_N_sf"/>
</dbReference>
<evidence type="ECO:0000256" key="2">
    <source>
        <dbReference type="ARBA" id="ARBA00022553"/>
    </source>
</evidence>
<dbReference type="CDD" id="cd05930">
    <property type="entry name" value="A_NRPS"/>
    <property type="match status" value="1"/>
</dbReference>
<sequence length="849" mass="88276">RPAGTLHGLFAERARANPAAVALIDGDARITYATLDRRSAALAARLRALGVGNEVPVGVCLERSADLAVAFLGVLRAGGAILPLDPGYPPERLAFMLADSGAPVLIARGTPPWLPPGGPMLLEGGGLSTAPVPDGVPDNVPGGVPGGVPRVEDETGPDGLAYLIYTSGSTGRPKGVMGLHRGAVNRIRWMEDAFPFAPGEVACQKTTITFVDFVWEFFGPLLAGVPSVIVPPGDAGDPLRLADTLGKAGVTRLVLVPSLLRALLDVVPDPAAALAGLRLCVTSGEAISADLAARFAARLPNCRLLNLYGSSEVSADATWHLVEPGAPGPVPIGRPIPGNFVLLLDRGGNPVPPGAAGEIAIGGVGLARGYAGQPELTAERFIADPTGLAGGRLFRTGDLGRWRADGTLDCLGRLDRQVKIRGVRVEPGEVQAVLCGHPAVREAAVAARPLPSGETGLVAYVVWREAEEAAELRAFLRARLPAALVPAAFVALDRLPLNPNGKTDLAALPAPALDGKAEQDAPDRLLAPDEALVAEAWAAVLGVPVTGGDADFFAHGGDSLLAVRAMTRVNAAFGTALPVAALFDAPTPRALADRLRAERLRAAAGGIELPPIPAGHRPGRIPMTVNQTQLWLAERTLGGAAYNVPTAYRLDGPLDETALERALAALSDRHEALRTLLTERGGEPVQEILPPGGFRLERRPATGLDEEALTALLTAEAARPFALDAEAPFRAILFTLGPDSRLLLLVIHHTACDGTTGTLLVRELEAAYRRAAIGEGQPPRPPAVQPADIALWQRACLDGGAFDAALEGWKADLDGAPTRLDLPARSAPAEGNRAGRAPVRPAPAVLVRL</sequence>
<name>A0ABU0WVA6_9PROT</name>
<dbReference type="Pfam" id="PF00668">
    <property type="entry name" value="Condensation"/>
    <property type="match status" value="1"/>
</dbReference>
<dbReference type="PANTHER" id="PTHR45527:SF1">
    <property type="entry name" value="FATTY ACID SYNTHASE"/>
    <property type="match status" value="1"/>
</dbReference>
<dbReference type="PROSITE" id="PS00455">
    <property type="entry name" value="AMP_BINDING"/>
    <property type="match status" value="1"/>
</dbReference>
<proteinExistence type="predicted"/>
<dbReference type="Proteomes" id="UP001227317">
    <property type="component" value="Unassembled WGS sequence"/>
</dbReference>